<proteinExistence type="predicted"/>
<dbReference type="AlphaFoldDB" id="A0A7K1FN45"/>
<comment type="caution">
    <text evidence="2">The sequence shown here is derived from an EMBL/GenBank/DDBJ whole genome shotgun (WGS) entry which is preliminary data.</text>
</comment>
<keyword evidence="3" id="KW-1185">Reference proteome</keyword>
<dbReference type="InterPro" id="IPR002734">
    <property type="entry name" value="RibDG_C"/>
</dbReference>
<protein>
    <submittedName>
        <fullName evidence="2">Deaminase</fullName>
    </submittedName>
</protein>
<dbReference type="GO" id="GO:0008703">
    <property type="term" value="F:5-amino-6-(5-phosphoribosylamino)uracil reductase activity"/>
    <property type="evidence" value="ECO:0007669"/>
    <property type="project" value="InterPro"/>
</dbReference>
<dbReference type="EMBL" id="WLYK01000006">
    <property type="protein sequence ID" value="MTD15500.1"/>
    <property type="molecule type" value="Genomic_DNA"/>
</dbReference>
<evidence type="ECO:0000259" key="1">
    <source>
        <dbReference type="Pfam" id="PF01872"/>
    </source>
</evidence>
<feature type="domain" description="Bacterial bifunctional deaminase-reductase C-terminal" evidence="1">
    <location>
        <begin position="4"/>
        <end position="177"/>
    </location>
</feature>
<evidence type="ECO:0000313" key="2">
    <source>
        <dbReference type="EMBL" id="MTD15500.1"/>
    </source>
</evidence>
<dbReference type="SUPFAM" id="SSF53597">
    <property type="entry name" value="Dihydrofolate reductase-like"/>
    <property type="match status" value="1"/>
</dbReference>
<dbReference type="Gene3D" id="3.40.430.10">
    <property type="entry name" value="Dihydrofolate Reductase, subunit A"/>
    <property type="match status" value="1"/>
</dbReference>
<dbReference type="RefSeq" id="WP_154769492.1">
    <property type="nucleotide sequence ID" value="NZ_WLYK01000006.1"/>
</dbReference>
<dbReference type="GO" id="GO:0009231">
    <property type="term" value="P:riboflavin biosynthetic process"/>
    <property type="evidence" value="ECO:0007669"/>
    <property type="project" value="InterPro"/>
</dbReference>
<reference evidence="2 3" key="1">
    <citation type="submission" date="2019-11" db="EMBL/GenBank/DDBJ databases">
        <authorList>
            <person name="Jiang L.-Q."/>
        </authorList>
    </citation>
    <scope>NUCLEOTIDE SEQUENCE [LARGE SCALE GENOMIC DNA]</scope>
    <source>
        <strain evidence="2 3">YIM 132087</strain>
    </source>
</reference>
<gene>
    <name evidence="2" type="ORF">GIS00_16310</name>
</gene>
<dbReference type="Pfam" id="PF01872">
    <property type="entry name" value="RibD_C"/>
    <property type="match status" value="1"/>
</dbReference>
<dbReference type="Proteomes" id="UP000460221">
    <property type="component" value="Unassembled WGS sequence"/>
</dbReference>
<organism evidence="2 3">
    <name type="scientific">Nakamurella alba</name>
    <dbReference type="NCBI Taxonomy" id="2665158"/>
    <lineage>
        <taxon>Bacteria</taxon>
        <taxon>Bacillati</taxon>
        <taxon>Actinomycetota</taxon>
        <taxon>Actinomycetes</taxon>
        <taxon>Nakamurellales</taxon>
        <taxon>Nakamurellaceae</taxon>
        <taxon>Nakamurella</taxon>
    </lineage>
</organism>
<sequence>MGRIVVSCATSVDGYLEGPGGDLSQMPLDQSFNEHNAALVVGAARLLYGATTYRGMVGYWPSQLENPDPAERSIAQRMADGIPILVVSDALGPDDTGPWRGQTTIVRRVDAHQTVADLRNEEGDTVVFGSRTLWSDLMAHGLVDVIHLLIGPKVVAGDTPAFAGVPSTGLHLQDVRRFDNSEAVLLTYSL</sequence>
<evidence type="ECO:0000313" key="3">
    <source>
        <dbReference type="Proteomes" id="UP000460221"/>
    </source>
</evidence>
<dbReference type="InterPro" id="IPR024072">
    <property type="entry name" value="DHFR-like_dom_sf"/>
</dbReference>
<accession>A0A7K1FN45</accession>
<name>A0A7K1FN45_9ACTN</name>